<dbReference type="InterPro" id="IPR037523">
    <property type="entry name" value="VOC_core"/>
</dbReference>
<dbReference type="RefSeq" id="WP_249480843.1">
    <property type="nucleotide sequence ID" value="NZ_CP097218.1"/>
</dbReference>
<feature type="domain" description="VOC" evidence="1">
    <location>
        <begin position="4"/>
        <end position="132"/>
    </location>
</feature>
<evidence type="ECO:0000259" key="1">
    <source>
        <dbReference type="PROSITE" id="PS51819"/>
    </source>
</evidence>
<evidence type="ECO:0000313" key="3">
    <source>
        <dbReference type="Proteomes" id="UP001055868"/>
    </source>
</evidence>
<dbReference type="PANTHER" id="PTHR35908:SF1">
    <property type="entry name" value="CONSERVED PROTEIN"/>
    <property type="match status" value="1"/>
</dbReference>
<dbReference type="SUPFAM" id="SSF54593">
    <property type="entry name" value="Glyoxalase/Bleomycin resistance protein/Dihydroxybiphenyl dioxygenase"/>
    <property type="match status" value="1"/>
</dbReference>
<dbReference type="PANTHER" id="PTHR35908">
    <property type="entry name" value="HYPOTHETICAL FUSION PROTEIN"/>
    <property type="match status" value="1"/>
</dbReference>
<keyword evidence="3" id="KW-1185">Reference proteome</keyword>
<proteinExistence type="predicted"/>
<sequence length="132" mass="14387">MRITKSFMVLDAADTEREAAFWAQVLGGKVEAGPDEGPFAHWRDVVVDGRIALGAQHAPDHVAPEWPGQGPERQRIQIHPDLYVAHEDVPAALQEVLDLGARMLQPAATPQDPGGFHVLADPAGHPFCICWE</sequence>
<reference evidence="2" key="1">
    <citation type="submission" date="2022-05" db="EMBL/GenBank/DDBJ databases">
        <title>Genomic analysis of Brachybacterium sp. CBA3104.</title>
        <authorList>
            <person name="Roh S.W."/>
            <person name="Kim Y.B."/>
            <person name="Kim Y."/>
        </authorList>
    </citation>
    <scope>NUCLEOTIDE SEQUENCE</scope>
    <source>
        <strain evidence="2">CBA3104</strain>
    </source>
</reference>
<dbReference type="InterPro" id="IPR041581">
    <property type="entry name" value="Glyoxalase_6"/>
</dbReference>
<gene>
    <name evidence="2" type="ORF">M4486_09130</name>
</gene>
<dbReference type="Proteomes" id="UP001055868">
    <property type="component" value="Chromosome"/>
</dbReference>
<dbReference type="Pfam" id="PF18029">
    <property type="entry name" value="Glyoxalase_6"/>
    <property type="match status" value="1"/>
</dbReference>
<dbReference type="InterPro" id="IPR029068">
    <property type="entry name" value="Glyas_Bleomycin-R_OHBP_Dase"/>
</dbReference>
<organism evidence="2 3">
    <name type="scientific">Brachybacterium kimchii</name>
    <dbReference type="NCBI Taxonomy" id="2942909"/>
    <lineage>
        <taxon>Bacteria</taxon>
        <taxon>Bacillati</taxon>
        <taxon>Actinomycetota</taxon>
        <taxon>Actinomycetes</taxon>
        <taxon>Micrococcales</taxon>
        <taxon>Dermabacteraceae</taxon>
        <taxon>Brachybacterium</taxon>
    </lineage>
</organism>
<evidence type="ECO:0000313" key="2">
    <source>
        <dbReference type="EMBL" id="UQN31421.1"/>
    </source>
</evidence>
<dbReference type="PROSITE" id="PS51819">
    <property type="entry name" value="VOC"/>
    <property type="match status" value="1"/>
</dbReference>
<name>A0ABY4NC71_9MICO</name>
<dbReference type="Gene3D" id="3.10.180.10">
    <property type="entry name" value="2,3-Dihydroxybiphenyl 1,2-Dioxygenase, domain 1"/>
    <property type="match status" value="1"/>
</dbReference>
<accession>A0ABY4NC71</accession>
<protein>
    <submittedName>
        <fullName evidence="2">VOC family protein</fullName>
    </submittedName>
</protein>
<dbReference type="EMBL" id="CP097218">
    <property type="protein sequence ID" value="UQN31421.1"/>
    <property type="molecule type" value="Genomic_DNA"/>
</dbReference>